<reference evidence="2" key="1">
    <citation type="submission" date="2023-03" db="EMBL/GenBank/DDBJ databases">
        <title>Massive genome expansion in bonnet fungi (Mycena s.s.) driven by repeated elements and novel gene families across ecological guilds.</title>
        <authorList>
            <consortium name="Lawrence Berkeley National Laboratory"/>
            <person name="Harder C.B."/>
            <person name="Miyauchi S."/>
            <person name="Viragh M."/>
            <person name="Kuo A."/>
            <person name="Thoen E."/>
            <person name="Andreopoulos B."/>
            <person name="Lu D."/>
            <person name="Skrede I."/>
            <person name="Drula E."/>
            <person name="Henrissat B."/>
            <person name="Morin E."/>
            <person name="Kohler A."/>
            <person name="Barry K."/>
            <person name="LaButti K."/>
            <person name="Morin E."/>
            <person name="Salamov A."/>
            <person name="Lipzen A."/>
            <person name="Mereny Z."/>
            <person name="Hegedus B."/>
            <person name="Baldrian P."/>
            <person name="Stursova M."/>
            <person name="Weitz H."/>
            <person name="Taylor A."/>
            <person name="Grigoriev I.V."/>
            <person name="Nagy L.G."/>
            <person name="Martin F."/>
            <person name="Kauserud H."/>
        </authorList>
    </citation>
    <scope>NUCLEOTIDE SEQUENCE</scope>
    <source>
        <strain evidence="2">CBHHK182m</strain>
    </source>
</reference>
<evidence type="ECO:0000313" key="2">
    <source>
        <dbReference type="EMBL" id="KAJ7692652.1"/>
    </source>
</evidence>
<dbReference type="Proteomes" id="UP001215598">
    <property type="component" value="Unassembled WGS sequence"/>
</dbReference>
<sequence>TPPPDFTPDDEAWAVILSIDFFSSMLPFFDPQKIAKVAPSTMFPILNAIKPVLATFRSKVPCPSLKIQRFLHTVFKAVRALCRGHQELNHKIFLDQAPSPDAAFKAELANANMTLLQKGFVLPKPPPPPVYPDVLELTEDEADEEEVDVPSSDAEPPAKVTHSAKSRDKASGKPVKATSTPIPVHNLRRRREKEAAPVVKTSTSKRKAKPPPQLSPPPEASSSKVTLDDDADRGPATRVEMYEQAVAPSGGWVNSKETPFPAFKKVPCFVVGDFFSPSLYERAILKCIPCINRKIPCGGLNLFSPCVPCKEQHVKCSRSNTTMEHLLLFDSLRPHFGLSPDGLLPRTFCSSTRRGAQHAHYPLGRTRPHAFGLRHHAGMGRALLQVAPGVIPSQWRSSHGPLKGSLSGELLPHSFDAGVVFQPKHLCPGLRCAGLCVAAAPRDAVSSSGIPSTSAAQLLGWSSAVASALAPGTPTINSC</sequence>
<gene>
    <name evidence="2" type="ORF">B0H16DRAFT_1653080</name>
</gene>
<evidence type="ECO:0000256" key="1">
    <source>
        <dbReference type="SAM" id="MobiDB-lite"/>
    </source>
</evidence>
<keyword evidence="3" id="KW-1185">Reference proteome</keyword>
<feature type="non-terminal residue" evidence="2">
    <location>
        <position position="479"/>
    </location>
</feature>
<organism evidence="2 3">
    <name type="scientific">Mycena metata</name>
    <dbReference type="NCBI Taxonomy" id="1033252"/>
    <lineage>
        <taxon>Eukaryota</taxon>
        <taxon>Fungi</taxon>
        <taxon>Dikarya</taxon>
        <taxon>Basidiomycota</taxon>
        <taxon>Agaricomycotina</taxon>
        <taxon>Agaricomycetes</taxon>
        <taxon>Agaricomycetidae</taxon>
        <taxon>Agaricales</taxon>
        <taxon>Marasmiineae</taxon>
        <taxon>Mycenaceae</taxon>
        <taxon>Mycena</taxon>
    </lineage>
</organism>
<accession>A0AAD7DIN6</accession>
<dbReference type="EMBL" id="JARKIB010000758">
    <property type="protein sequence ID" value="KAJ7692652.1"/>
    <property type="molecule type" value="Genomic_DNA"/>
</dbReference>
<comment type="caution">
    <text evidence="2">The sequence shown here is derived from an EMBL/GenBank/DDBJ whole genome shotgun (WGS) entry which is preliminary data.</text>
</comment>
<name>A0AAD7DIN6_9AGAR</name>
<feature type="region of interest" description="Disordered" evidence="1">
    <location>
        <begin position="140"/>
        <end position="232"/>
    </location>
</feature>
<dbReference type="AlphaFoldDB" id="A0AAD7DIN6"/>
<proteinExistence type="predicted"/>
<feature type="compositionally biased region" description="Pro residues" evidence="1">
    <location>
        <begin position="210"/>
        <end position="219"/>
    </location>
</feature>
<evidence type="ECO:0000313" key="3">
    <source>
        <dbReference type="Proteomes" id="UP001215598"/>
    </source>
</evidence>
<protein>
    <submittedName>
        <fullName evidence="2">Uncharacterized protein</fullName>
    </submittedName>
</protein>